<dbReference type="PANTHER" id="PTHR33841">
    <property type="entry name" value="DNA METHYLTRANSFERASE YEEA-RELATED"/>
    <property type="match status" value="1"/>
</dbReference>
<keyword evidence="3" id="KW-0949">S-adenosyl-L-methionine</keyword>
<dbReference type="InterPro" id="IPR050953">
    <property type="entry name" value="N4_N6_ade-DNA_methylase"/>
</dbReference>
<keyword evidence="2 7" id="KW-0808">Transferase</keyword>
<reference evidence="7 8" key="1">
    <citation type="submission" date="2017-12" db="EMBL/GenBank/DDBJ databases">
        <title>Phylogenetic diversity of female urinary microbiome.</title>
        <authorList>
            <person name="Thomas-White K."/>
            <person name="Wolfe A.J."/>
        </authorList>
    </citation>
    <scope>NUCLEOTIDE SEQUENCE [LARGE SCALE GENOMIC DNA]</scope>
    <source>
        <strain evidence="7 8">UMB0777</strain>
    </source>
</reference>
<dbReference type="RefSeq" id="WP_101823099.1">
    <property type="nucleotide sequence ID" value="NZ_PKJC01000042.1"/>
</dbReference>
<proteinExistence type="predicted"/>
<dbReference type="Pfam" id="PF22837">
    <property type="entry name" value="M_Eco57I_C"/>
    <property type="match status" value="1"/>
</dbReference>
<dbReference type="CDD" id="cd02440">
    <property type="entry name" value="AdoMet_MTases"/>
    <property type="match status" value="1"/>
</dbReference>
<dbReference type="InterPro" id="IPR029063">
    <property type="entry name" value="SAM-dependent_MTases_sf"/>
</dbReference>
<dbReference type="GO" id="GO:0032259">
    <property type="term" value="P:methylation"/>
    <property type="evidence" value="ECO:0007669"/>
    <property type="project" value="UniProtKB-KW"/>
</dbReference>
<dbReference type="Proteomes" id="UP000234662">
    <property type="component" value="Unassembled WGS sequence"/>
</dbReference>
<dbReference type="PRINTS" id="PR00507">
    <property type="entry name" value="N12N6MTFRASE"/>
</dbReference>
<keyword evidence="1 7" id="KW-0489">Methyltransferase</keyword>
<dbReference type="PANTHER" id="PTHR33841:SF5">
    <property type="entry name" value="DNA METHYLASE (MODIFICATION METHYLASE) (METHYLTRANSFERASE)-RELATED"/>
    <property type="match status" value="1"/>
</dbReference>
<feature type="domain" description="DNA methylase adenine-specific" evidence="5">
    <location>
        <begin position="19"/>
        <end position="223"/>
    </location>
</feature>
<feature type="domain" description="Type II methyltransferase M.Eco57I C-terminal" evidence="6">
    <location>
        <begin position="268"/>
        <end position="532"/>
    </location>
</feature>
<dbReference type="GO" id="GO:0009007">
    <property type="term" value="F:site-specific DNA-methyltransferase (adenine-specific) activity"/>
    <property type="evidence" value="ECO:0007669"/>
    <property type="project" value="UniProtKB-EC"/>
</dbReference>
<evidence type="ECO:0000259" key="6">
    <source>
        <dbReference type="Pfam" id="PF22837"/>
    </source>
</evidence>
<dbReference type="InterPro" id="IPR003356">
    <property type="entry name" value="DNA_methylase_A-5"/>
</dbReference>
<sequence>MTRVVQSAPTEVKDTLELRKARGAFFTPAALADFVSRWAVRSPDDTVLEPSCGEAAFLTSAANRLDELDSPRTRTQLEGVEIHEPSAHAAARLVRATGRAASIRVGDFFEVPSDRRFDVVIGNPPYVRYQDHSGAARTASRRAALRGGVGLTGLASMWAAATVHAAEFLRPGGRLGLVVPAELLSVNYAAEVRRYLMERFGRVRLVMFTERVFPGVQEEVVLLLAEDALAEGGTDHCELHQVRSVDDLDDELSSGPAQHRWRPTHTRAKWTPALLPATAFEAYSTLADAAEFAVLQTWGETTLGAVTGRNQYFALSPAQARKLRLRDSETVRLSPPGSRHLRGLSLSTEALHRLGDDGAQTLLFRPGNERSAMSAGARRYLDEGERSGVHEAYKCRVRSPWWQVPISEPADLLLTYMNADTPRMTTNSSKAVHLNSVHGIYLHSEHRPLGASLLPIASLNTVTLLGAELVGRAYGGGMLKIEPREADHLPIPSPQLVERLRPELQNLRRPVRDALRCGDLLGAVRLVDQIVLCEGLGVSGDQHAELVAAHARMSARRLARAANPRQNG</sequence>
<evidence type="ECO:0000256" key="4">
    <source>
        <dbReference type="ARBA" id="ARBA00022747"/>
    </source>
</evidence>
<accession>A0A2I1R173</accession>
<keyword evidence="4" id="KW-0680">Restriction system</keyword>
<dbReference type="GO" id="GO:0008170">
    <property type="term" value="F:N-methyltransferase activity"/>
    <property type="evidence" value="ECO:0007669"/>
    <property type="project" value="InterPro"/>
</dbReference>
<dbReference type="SUPFAM" id="SSF53335">
    <property type="entry name" value="S-adenosyl-L-methionine-dependent methyltransferases"/>
    <property type="match status" value="1"/>
</dbReference>
<protein>
    <submittedName>
        <fullName evidence="7">SAM-dependent methyltransferase</fullName>
    </submittedName>
</protein>
<dbReference type="AlphaFoldDB" id="A0A2I1R173"/>
<evidence type="ECO:0000256" key="2">
    <source>
        <dbReference type="ARBA" id="ARBA00022679"/>
    </source>
</evidence>
<evidence type="ECO:0000256" key="3">
    <source>
        <dbReference type="ARBA" id="ARBA00022691"/>
    </source>
</evidence>
<dbReference type="InterPro" id="IPR054520">
    <property type="entry name" value="M_Eco57I_C"/>
</dbReference>
<evidence type="ECO:0000313" key="7">
    <source>
        <dbReference type="EMBL" id="PKZ62837.1"/>
    </source>
</evidence>
<evidence type="ECO:0000256" key="1">
    <source>
        <dbReference type="ARBA" id="ARBA00022603"/>
    </source>
</evidence>
<comment type="caution">
    <text evidence="7">The sequence shown here is derived from an EMBL/GenBank/DDBJ whole genome shotgun (WGS) entry which is preliminary data.</text>
</comment>
<dbReference type="EMBL" id="PKJC01000042">
    <property type="protein sequence ID" value="PKZ62837.1"/>
    <property type="molecule type" value="Genomic_DNA"/>
</dbReference>
<dbReference type="Gene3D" id="3.40.50.150">
    <property type="entry name" value="Vaccinia Virus protein VP39"/>
    <property type="match status" value="1"/>
</dbReference>
<dbReference type="InterPro" id="IPR002052">
    <property type="entry name" value="DNA_methylase_N6_adenine_CS"/>
</dbReference>
<dbReference type="PROSITE" id="PS00092">
    <property type="entry name" value="N6_MTASE"/>
    <property type="match status" value="1"/>
</dbReference>
<dbReference type="GO" id="GO:0003677">
    <property type="term" value="F:DNA binding"/>
    <property type="evidence" value="ECO:0007669"/>
    <property type="project" value="InterPro"/>
</dbReference>
<dbReference type="Pfam" id="PF02384">
    <property type="entry name" value="N6_Mtase"/>
    <property type="match status" value="1"/>
</dbReference>
<organism evidence="7 8">
    <name type="scientific">Gordonia terrae</name>
    <dbReference type="NCBI Taxonomy" id="2055"/>
    <lineage>
        <taxon>Bacteria</taxon>
        <taxon>Bacillati</taxon>
        <taxon>Actinomycetota</taxon>
        <taxon>Actinomycetes</taxon>
        <taxon>Mycobacteriales</taxon>
        <taxon>Gordoniaceae</taxon>
        <taxon>Gordonia</taxon>
    </lineage>
</organism>
<dbReference type="GO" id="GO:0009307">
    <property type="term" value="P:DNA restriction-modification system"/>
    <property type="evidence" value="ECO:0007669"/>
    <property type="project" value="UniProtKB-KW"/>
</dbReference>
<gene>
    <name evidence="7" type="ORF">CYJ73_25010</name>
</gene>
<name>A0A2I1R173_9ACTN</name>
<evidence type="ECO:0000259" key="5">
    <source>
        <dbReference type="Pfam" id="PF02384"/>
    </source>
</evidence>
<evidence type="ECO:0000313" key="8">
    <source>
        <dbReference type="Proteomes" id="UP000234662"/>
    </source>
</evidence>